<sequence length="236" mass="26921">MIFKLGLSRNFASMTHSITLRDQTFEMHFSGALFWVEKSMLLISDVHLGKVSHFRKYGAAVPQQAVQQNFDALTAVVNHFKPESVVFLGDLFHSALNTEWLLFEKWVQATTHEIILVSGNHDIISPLKYEELNIKVIPELILESFLLTHHPEERDGLFNFSGHIHPAIKLSGLGRQSVRLPCFYKTEHQMIVPAFGEFTGTYTLEPCDGCEIYALLGDAVLPVPIKEVKKRRNYRK</sequence>
<feature type="domain" description="Calcineurin-like phosphoesterase" evidence="1">
    <location>
        <begin position="41"/>
        <end position="129"/>
    </location>
</feature>
<keyword evidence="3" id="KW-1185">Reference proteome</keyword>
<proteinExistence type="predicted"/>
<dbReference type="SUPFAM" id="SSF56300">
    <property type="entry name" value="Metallo-dependent phosphatases"/>
    <property type="match status" value="1"/>
</dbReference>
<name>A0A4V3ESA2_9FLAO</name>
<organism evidence="2 3">
    <name type="scientific">Maribacter spongiicola</name>
    <dbReference type="NCBI Taxonomy" id="1206753"/>
    <lineage>
        <taxon>Bacteria</taxon>
        <taxon>Pseudomonadati</taxon>
        <taxon>Bacteroidota</taxon>
        <taxon>Flavobacteriia</taxon>
        <taxon>Flavobacteriales</taxon>
        <taxon>Flavobacteriaceae</taxon>
        <taxon>Maribacter</taxon>
    </lineage>
</organism>
<dbReference type="PANTHER" id="PTHR39323:SF1">
    <property type="entry name" value="BLR1149 PROTEIN"/>
    <property type="match status" value="1"/>
</dbReference>
<evidence type="ECO:0000313" key="3">
    <source>
        <dbReference type="Proteomes" id="UP000294749"/>
    </source>
</evidence>
<gene>
    <name evidence="2" type="ORF">CLV90_0709</name>
</gene>
<dbReference type="Pfam" id="PF00149">
    <property type="entry name" value="Metallophos"/>
    <property type="match status" value="1"/>
</dbReference>
<accession>A0A4V3ESA2</accession>
<dbReference type="InterPro" id="IPR029052">
    <property type="entry name" value="Metallo-depent_PP-like"/>
</dbReference>
<dbReference type="PANTHER" id="PTHR39323">
    <property type="entry name" value="BLR1149 PROTEIN"/>
    <property type="match status" value="1"/>
</dbReference>
<protein>
    <submittedName>
        <fullName evidence="2">DNA ligase-associated metallophosphoesterase</fullName>
    </submittedName>
</protein>
<dbReference type="InterPro" id="IPR004843">
    <property type="entry name" value="Calcineurin-like_PHP"/>
</dbReference>
<comment type="caution">
    <text evidence="2">The sequence shown here is derived from an EMBL/GenBank/DDBJ whole genome shotgun (WGS) entry which is preliminary data.</text>
</comment>
<dbReference type="RefSeq" id="WP_341777676.1">
    <property type="nucleotide sequence ID" value="NZ_SOAY01000010.1"/>
</dbReference>
<evidence type="ECO:0000259" key="1">
    <source>
        <dbReference type="Pfam" id="PF00149"/>
    </source>
</evidence>
<dbReference type="EMBL" id="SOAY01000010">
    <property type="protein sequence ID" value="TDT46653.1"/>
    <property type="molecule type" value="Genomic_DNA"/>
</dbReference>
<dbReference type="Proteomes" id="UP000294749">
    <property type="component" value="Unassembled WGS sequence"/>
</dbReference>
<reference evidence="2 3" key="1">
    <citation type="submission" date="2019-03" db="EMBL/GenBank/DDBJ databases">
        <title>Genomic Encyclopedia of Archaeal and Bacterial Type Strains, Phase II (KMG-II): from individual species to whole genera.</title>
        <authorList>
            <person name="Goeker M."/>
        </authorList>
    </citation>
    <scope>NUCLEOTIDE SEQUENCE [LARGE SCALE GENOMIC DNA]</scope>
    <source>
        <strain evidence="2 3">DSM 25233</strain>
    </source>
</reference>
<dbReference type="NCBIfam" id="TIGR04123">
    <property type="entry name" value="P_estr_lig_assc"/>
    <property type="match status" value="1"/>
</dbReference>
<dbReference type="InterPro" id="IPR026336">
    <property type="entry name" value="PdeM-like"/>
</dbReference>
<keyword evidence="2" id="KW-0436">Ligase</keyword>
<dbReference type="GO" id="GO:0016787">
    <property type="term" value="F:hydrolase activity"/>
    <property type="evidence" value="ECO:0007669"/>
    <property type="project" value="InterPro"/>
</dbReference>
<dbReference type="GO" id="GO:0016874">
    <property type="term" value="F:ligase activity"/>
    <property type="evidence" value="ECO:0007669"/>
    <property type="project" value="UniProtKB-KW"/>
</dbReference>
<evidence type="ECO:0000313" key="2">
    <source>
        <dbReference type="EMBL" id="TDT46653.1"/>
    </source>
</evidence>
<dbReference type="AlphaFoldDB" id="A0A4V3ESA2"/>
<dbReference type="Gene3D" id="3.60.21.10">
    <property type="match status" value="1"/>
</dbReference>